<name>A0A167M8Q1_9HYPO</name>
<dbReference type="InterPro" id="IPR006786">
    <property type="entry name" value="Pinin_SDK_MemA"/>
</dbReference>
<dbReference type="OrthoDB" id="330772at2759"/>
<feature type="compositionally biased region" description="Basic and acidic residues" evidence="1">
    <location>
        <begin position="110"/>
        <end position="126"/>
    </location>
</feature>
<feature type="compositionally biased region" description="Acidic residues" evidence="1">
    <location>
        <begin position="419"/>
        <end position="428"/>
    </location>
</feature>
<feature type="compositionally biased region" description="Basic and acidic residues" evidence="1">
    <location>
        <begin position="406"/>
        <end position="418"/>
    </location>
</feature>
<evidence type="ECO:0000259" key="2">
    <source>
        <dbReference type="Pfam" id="PF04696"/>
    </source>
</evidence>
<feature type="region of interest" description="Disordered" evidence="1">
    <location>
        <begin position="1"/>
        <end position="238"/>
    </location>
</feature>
<evidence type="ECO:0000313" key="3">
    <source>
        <dbReference type="EMBL" id="OAA54071.1"/>
    </source>
</evidence>
<feature type="compositionally biased region" description="Basic and acidic residues" evidence="1">
    <location>
        <begin position="387"/>
        <end position="397"/>
    </location>
</feature>
<dbReference type="STRING" id="1081102.A0A167M8Q1"/>
<sequence length="428" mass="47715">MDVQAPAPVSAHDAAALTQREGCEDDRSTSPCATSKRRRDEPASASRKSRGVDLVPEEDGIRKGKAGRGGRGGDGVDAEPIPKRAKIYGDTSEHGQQYAASSEAATSSPEPRRKENGSLQREKSPDSMDSAPGRRPSPVGYRATAVEPDVRDVRRKASVSQEERKRGQRLFGSLLSALSQAAGPASASRTGSRPGARAWPPLSHERQGVDRRQKDSDARGADQQQTAEDDQRHKARMAKLDRVRKVEQVKYDEQRMRTLLANELALAHNLRTKTKPVLYYRPWDLTREQEDIVEGQIQEAERRVSQQKRGFEREKQERFYELGIQYTAKSIPFPEEGATAASPPVQLGAEKAGTASDAITDKLNIRENRLPTSPGLLSLESKEELLHELQQQDEKQQLPHGSSETNRQDHEERDRDIMVENDEDMVIY</sequence>
<dbReference type="AlphaFoldDB" id="A0A167M8Q1"/>
<protein>
    <submittedName>
        <fullName evidence="3">Nucleoside transporter family</fullName>
    </submittedName>
</protein>
<reference evidence="3 4" key="1">
    <citation type="journal article" date="2016" name="Genome Biol. Evol.">
        <title>Divergent and convergent evolution of fungal pathogenicity.</title>
        <authorList>
            <person name="Shang Y."/>
            <person name="Xiao G."/>
            <person name="Zheng P."/>
            <person name="Cen K."/>
            <person name="Zhan S."/>
            <person name="Wang C."/>
        </authorList>
    </citation>
    <scope>NUCLEOTIDE SEQUENCE [LARGE SCALE GENOMIC DNA]</scope>
    <source>
        <strain evidence="3 4">RCEF 264</strain>
    </source>
</reference>
<dbReference type="Pfam" id="PF04696">
    <property type="entry name" value="Pinin_SDK_memA"/>
    <property type="match status" value="1"/>
</dbReference>
<feature type="compositionally biased region" description="Basic and acidic residues" evidence="1">
    <location>
        <begin position="203"/>
        <end position="220"/>
    </location>
</feature>
<keyword evidence="4" id="KW-1185">Reference proteome</keyword>
<gene>
    <name evidence="3" type="ORF">SPI_09005</name>
</gene>
<dbReference type="Proteomes" id="UP000076874">
    <property type="component" value="Unassembled WGS sequence"/>
</dbReference>
<dbReference type="EMBL" id="AZHD01000025">
    <property type="protein sequence ID" value="OAA54071.1"/>
    <property type="molecule type" value="Genomic_DNA"/>
</dbReference>
<accession>A0A167M8Q1</accession>
<feature type="region of interest" description="Disordered" evidence="1">
    <location>
        <begin position="387"/>
        <end position="428"/>
    </location>
</feature>
<organism evidence="3 4">
    <name type="scientific">Niveomyces insectorum RCEF 264</name>
    <dbReference type="NCBI Taxonomy" id="1081102"/>
    <lineage>
        <taxon>Eukaryota</taxon>
        <taxon>Fungi</taxon>
        <taxon>Dikarya</taxon>
        <taxon>Ascomycota</taxon>
        <taxon>Pezizomycotina</taxon>
        <taxon>Sordariomycetes</taxon>
        <taxon>Hypocreomycetidae</taxon>
        <taxon>Hypocreales</taxon>
        <taxon>Cordycipitaceae</taxon>
        <taxon>Niveomyces</taxon>
    </lineage>
</organism>
<feature type="compositionally biased region" description="Low complexity" evidence="1">
    <location>
        <begin position="99"/>
        <end position="109"/>
    </location>
</feature>
<proteinExistence type="predicted"/>
<feature type="domain" description="Pinin/SDK/MemA protein" evidence="2">
    <location>
        <begin position="161"/>
        <end position="297"/>
    </location>
</feature>
<feature type="compositionally biased region" description="Low complexity" evidence="1">
    <location>
        <begin position="1"/>
        <end position="16"/>
    </location>
</feature>
<comment type="caution">
    <text evidence="3">The sequence shown here is derived from an EMBL/GenBank/DDBJ whole genome shotgun (WGS) entry which is preliminary data.</text>
</comment>
<evidence type="ECO:0000256" key="1">
    <source>
        <dbReference type="SAM" id="MobiDB-lite"/>
    </source>
</evidence>
<evidence type="ECO:0000313" key="4">
    <source>
        <dbReference type="Proteomes" id="UP000076874"/>
    </source>
</evidence>